<dbReference type="InterPro" id="IPR036271">
    <property type="entry name" value="Tet_transcr_reg_TetR-rel_C_sf"/>
</dbReference>
<evidence type="ECO:0000313" key="4">
    <source>
        <dbReference type="EMBL" id="PPL16617.1"/>
    </source>
</evidence>
<dbReference type="InterPro" id="IPR009057">
    <property type="entry name" value="Homeodomain-like_sf"/>
</dbReference>
<dbReference type="PROSITE" id="PS50977">
    <property type="entry name" value="HTH_TETR_2"/>
    <property type="match status" value="1"/>
</dbReference>
<reference evidence="4 5" key="1">
    <citation type="journal article" date="2008" name="Int. J. Syst. Evol. Microbiol.">
        <title>Leifsonia pindariensis sp. nov., isolated from the Pindari glacier of the Indian Himalayas, and emended description of the genus Leifsonia.</title>
        <authorList>
            <person name="Reddy G.S."/>
            <person name="Prabagaran S.R."/>
            <person name="Shivaji S."/>
        </authorList>
    </citation>
    <scope>NUCLEOTIDE SEQUENCE [LARGE SCALE GENOMIC DNA]</scope>
    <source>
        <strain evidence="4 5">PON 10</strain>
    </source>
</reference>
<dbReference type="EMBL" id="MPZN01000044">
    <property type="protein sequence ID" value="PPL16617.1"/>
    <property type="molecule type" value="Genomic_DNA"/>
</dbReference>
<sequence length="220" mass="23606">MSDEIAPPATRSYNSSLRAGQAAETRRRILEAAAECFSATGYGGTSLADIARAAGVSVETVKLNGPKRDLLLAAFEQSFAGREGRDSLADHEPIAAITETADDADYLRGIVHFVAEANRRSSRLWAAFLAAASSDSVVAEELAALQQRRRADFHTLVAVLTERGMVAASAPPARLAEALSFLVSPESYGQLVRESGWSQADYEAWLARTIILLAREGWPA</sequence>
<evidence type="ECO:0000313" key="5">
    <source>
        <dbReference type="Proteomes" id="UP000237755"/>
    </source>
</evidence>
<evidence type="ECO:0000259" key="3">
    <source>
        <dbReference type="PROSITE" id="PS50977"/>
    </source>
</evidence>
<dbReference type="PANTHER" id="PTHR30055:SF226">
    <property type="entry name" value="HTH-TYPE TRANSCRIPTIONAL REGULATOR PKSA"/>
    <property type="match status" value="1"/>
</dbReference>
<dbReference type="InterPro" id="IPR001647">
    <property type="entry name" value="HTH_TetR"/>
</dbReference>
<dbReference type="RefSeq" id="WP_104476263.1">
    <property type="nucleotide sequence ID" value="NZ_MPZN01000044.1"/>
</dbReference>
<dbReference type="InterPro" id="IPR050109">
    <property type="entry name" value="HTH-type_TetR-like_transc_reg"/>
</dbReference>
<evidence type="ECO:0000256" key="1">
    <source>
        <dbReference type="ARBA" id="ARBA00023125"/>
    </source>
</evidence>
<keyword evidence="1 2" id="KW-0238">DNA-binding</keyword>
<protein>
    <recommendedName>
        <fullName evidence="3">HTH tetR-type domain-containing protein</fullName>
    </recommendedName>
</protein>
<dbReference type="SUPFAM" id="SSF46689">
    <property type="entry name" value="Homeodomain-like"/>
    <property type="match status" value="1"/>
</dbReference>
<dbReference type="SUPFAM" id="SSF48498">
    <property type="entry name" value="Tetracyclin repressor-like, C-terminal domain"/>
    <property type="match status" value="1"/>
</dbReference>
<dbReference type="Proteomes" id="UP000237755">
    <property type="component" value="Unassembled WGS sequence"/>
</dbReference>
<proteinExistence type="predicted"/>
<keyword evidence="5" id="KW-1185">Reference proteome</keyword>
<accession>A0ABX5ATB7</accession>
<name>A0ABX5ATB7_9MICO</name>
<dbReference type="Gene3D" id="1.10.357.10">
    <property type="entry name" value="Tetracycline Repressor, domain 2"/>
    <property type="match status" value="1"/>
</dbReference>
<organism evidence="4 5">
    <name type="scientific">Microterricola pindariensis</name>
    <dbReference type="NCBI Taxonomy" id="478010"/>
    <lineage>
        <taxon>Bacteria</taxon>
        <taxon>Bacillati</taxon>
        <taxon>Actinomycetota</taxon>
        <taxon>Actinomycetes</taxon>
        <taxon>Micrococcales</taxon>
        <taxon>Microbacteriaceae</taxon>
        <taxon>Microterricola</taxon>
    </lineage>
</organism>
<gene>
    <name evidence="4" type="ORF">GY24_12480</name>
</gene>
<feature type="domain" description="HTH tetR-type" evidence="3">
    <location>
        <begin position="23"/>
        <end position="83"/>
    </location>
</feature>
<dbReference type="Pfam" id="PF00440">
    <property type="entry name" value="TetR_N"/>
    <property type="match status" value="1"/>
</dbReference>
<feature type="DNA-binding region" description="H-T-H motif" evidence="2">
    <location>
        <begin position="46"/>
        <end position="65"/>
    </location>
</feature>
<comment type="caution">
    <text evidence="4">The sequence shown here is derived from an EMBL/GenBank/DDBJ whole genome shotgun (WGS) entry which is preliminary data.</text>
</comment>
<evidence type="ECO:0000256" key="2">
    <source>
        <dbReference type="PROSITE-ProRule" id="PRU00335"/>
    </source>
</evidence>
<dbReference type="PANTHER" id="PTHR30055">
    <property type="entry name" value="HTH-TYPE TRANSCRIPTIONAL REGULATOR RUTR"/>
    <property type="match status" value="1"/>
</dbReference>